<dbReference type="AlphaFoldDB" id="A0A372M1V2"/>
<keyword evidence="2" id="KW-0732">Signal</keyword>
<evidence type="ECO:0000256" key="2">
    <source>
        <dbReference type="SAM" id="SignalP"/>
    </source>
</evidence>
<keyword evidence="4" id="KW-1185">Reference proteome</keyword>
<reference evidence="3 4" key="1">
    <citation type="submission" date="2018-08" db="EMBL/GenBank/DDBJ databases">
        <title>Isolation, diversity and antifungal activity of Actinobacteria from wheat.</title>
        <authorList>
            <person name="Han C."/>
        </authorList>
    </citation>
    <scope>NUCLEOTIDE SEQUENCE [LARGE SCALE GENOMIC DNA]</scope>
    <source>
        <strain evidence="3 4">NEAU-YY421</strain>
    </source>
</reference>
<comment type="caution">
    <text evidence="3">The sequence shown here is derived from an EMBL/GenBank/DDBJ whole genome shotgun (WGS) entry which is preliminary data.</text>
</comment>
<dbReference type="EMBL" id="QUAK01000110">
    <property type="protein sequence ID" value="RFU84871.1"/>
    <property type="molecule type" value="Genomic_DNA"/>
</dbReference>
<evidence type="ECO:0008006" key="5">
    <source>
        <dbReference type="Google" id="ProtNLM"/>
    </source>
</evidence>
<protein>
    <recommendedName>
        <fullName evidence="5">PQQ-binding-like beta-propeller repeat protein</fullName>
    </recommendedName>
</protein>
<accession>A0A372M1V2</accession>
<name>A0A372M1V2_9ACTN</name>
<proteinExistence type="predicted"/>
<evidence type="ECO:0000256" key="1">
    <source>
        <dbReference type="SAM" id="MobiDB-lite"/>
    </source>
</evidence>
<dbReference type="Gene3D" id="2.130.10.10">
    <property type="entry name" value="YVTN repeat-like/Quinoprotein amine dehydrogenase"/>
    <property type="match status" value="1"/>
</dbReference>
<dbReference type="PROSITE" id="PS51257">
    <property type="entry name" value="PROKAR_LIPOPROTEIN"/>
    <property type="match status" value="1"/>
</dbReference>
<evidence type="ECO:0000313" key="4">
    <source>
        <dbReference type="Proteomes" id="UP000263094"/>
    </source>
</evidence>
<feature type="signal peptide" evidence="2">
    <location>
        <begin position="1"/>
        <end position="28"/>
    </location>
</feature>
<evidence type="ECO:0000313" key="3">
    <source>
        <dbReference type="EMBL" id="RFU84871.1"/>
    </source>
</evidence>
<feature type="compositionally biased region" description="Low complexity" evidence="1">
    <location>
        <begin position="36"/>
        <end position="48"/>
    </location>
</feature>
<organism evidence="3 4">
    <name type="scientific">Streptomyces triticagri</name>
    <dbReference type="NCBI Taxonomy" id="2293568"/>
    <lineage>
        <taxon>Bacteria</taxon>
        <taxon>Bacillati</taxon>
        <taxon>Actinomycetota</taxon>
        <taxon>Actinomycetes</taxon>
        <taxon>Kitasatosporales</taxon>
        <taxon>Streptomycetaceae</taxon>
        <taxon>Streptomyces</taxon>
    </lineage>
</organism>
<sequence length="441" mass="47524">MVRHTWSGAGAAVLCALLLAACSGGGKADDGGKGGSSASKPAKPSGPARLKARWQEPVAGNLDWVWTGHDMFVVRTGNGGKSSPGGLAGHDARTGEQRWKLRMPKGTDGVCTMTRQPNADGIGAVVFATRTEHPDQGIRRDCTTVGALDITTGELLWTERGTEQLRAVSLGRSVLSLTRWETGVLQRFDARSGKRLGTLGTPDSEIDDTFHDGTRIAVGDDARKSFTLYDAESGKRLWSSPAGTELRRIVTSEPVTTLEVRVGGKISTRTYDKRGKVLRTLVRDKQIHTSERGFEGDRHPADDGNTIAKPGLVPQFVLGDTLVTHLEDEPAKTVDDAHQVYKADHAYDLTAGKLRWKSEEEEHRPELFAAGAGTLLATVADAKGVRLLAVDPEDGRRKTLATLGPADGSDRVRPFAWDGERLYASKGDSVAAYPLTRDDLR</sequence>
<feature type="region of interest" description="Disordered" evidence="1">
    <location>
        <begin position="28"/>
        <end position="51"/>
    </location>
</feature>
<dbReference type="OrthoDB" id="3944519at2"/>
<feature type="chain" id="PRO_5016745191" description="PQQ-binding-like beta-propeller repeat protein" evidence="2">
    <location>
        <begin position="29"/>
        <end position="441"/>
    </location>
</feature>
<dbReference type="RefSeq" id="WP_128557492.1">
    <property type="nucleotide sequence ID" value="NZ_QUAK01000110.1"/>
</dbReference>
<dbReference type="InterPro" id="IPR015943">
    <property type="entry name" value="WD40/YVTN_repeat-like_dom_sf"/>
</dbReference>
<gene>
    <name evidence="3" type="ORF">DY218_20200</name>
</gene>
<dbReference type="InterPro" id="IPR011047">
    <property type="entry name" value="Quinoprotein_ADH-like_sf"/>
</dbReference>
<dbReference type="SUPFAM" id="SSF50998">
    <property type="entry name" value="Quinoprotein alcohol dehydrogenase-like"/>
    <property type="match status" value="1"/>
</dbReference>
<dbReference type="Proteomes" id="UP000263094">
    <property type="component" value="Unassembled WGS sequence"/>
</dbReference>